<comment type="subcellular location">
    <subcellularLocation>
        <location evidence="1">Nucleus</location>
    </subcellularLocation>
</comment>
<dbReference type="GO" id="GO:0003697">
    <property type="term" value="F:single-stranded DNA binding"/>
    <property type="evidence" value="ECO:0007669"/>
    <property type="project" value="TreeGrafter"/>
</dbReference>
<keyword evidence="5" id="KW-0378">Hydrolase</keyword>
<dbReference type="Gene3D" id="3.30.870.10">
    <property type="entry name" value="Endonuclease Chain A"/>
    <property type="match status" value="2"/>
</dbReference>
<evidence type="ECO:0000313" key="15">
    <source>
        <dbReference type="Proteomes" id="UP001154078"/>
    </source>
</evidence>
<keyword evidence="8" id="KW-0539">Nucleus</keyword>
<keyword evidence="4" id="KW-0227">DNA damage</keyword>
<dbReference type="Pfam" id="PF10283">
    <property type="entry name" value="zf-CCHH"/>
    <property type="match status" value="1"/>
</dbReference>
<protein>
    <recommendedName>
        <fullName evidence="13">PBZ-type domain-containing protein</fullName>
    </recommendedName>
</protein>
<evidence type="ECO:0000256" key="11">
    <source>
        <dbReference type="PIRSR" id="PIRSR610347-3"/>
    </source>
</evidence>
<sequence>MDKYMKRKTVESPSESPIKKRKKDDCPHKDRCYRKNPHHFKEFEHPHLVNFIEMGDNLNIPDGLAQPKQVYLEQLDILRPIMKAEAGTVYKETKASPKASPPKIDFQKTSKLFEKQYKSVIDEPSSSKTGSTAKQIERKTGIATLSSISVIQYDKMTTKNTMLDKFEKTAPYNIFFTQIPKSPDTLKQFNSATFTDILCPSLGELTDSLQVNFMIDISWLLEQYKARNVSNKPLTILYGDEFPDMDTFMDRFCPNITYKFVKMKDPFGCHHSKIGIYVYSDKSIRVVVSTANLYYEDWNHYNQAFWMSPRCPKLPENSKETDGESPTGFKISLINYLKHYNFDILNKWISYIKDCDFSAVKVFLVTSVPGKHYANFNTGCHLHRVGDLLSRHCVLPQKTTPESEGPLSWGVFAQASSIGSMGKSPADWLRGCILRSLASHSKSPLPASSNATLNLVYPSVENVMRGYFGAESGGCLPYSKLTNEKQRWLQEYMHQWKADGLTRTKAMPHIKSYTRVSPCMSKLAYFLLTSANLSKSAWGGNIQRDKGISVRSYEVGVMFLPKFFDDEYFEIKNTVNRKSKNVFPFMYDLPLTPYKSDDYPYCN</sequence>
<reference evidence="14" key="1">
    <citation type="submission" date="2021-12" db="EMBL/GenBank/DDBJ databases">
        <authorList>
            <person name="King R."/>
        </authorList>
    </citation>
    <scope>NUCLEOTIDE SEQUENCE</scope>
</reference>
<dbReference type="GO" id="GO:0005634">
    <property type="term" value="C:nucleus"/>
    <property type="evidence" value="ECO:0007669"/>
    <property type="project" value="UniProtKB-SubCell"/>
</dbReference>
<keyword evidence="6" id="KW-0269">Exonuclease</keyword>
<evidence type="ECO:0000256" key="5">
    <source>
        <dbReference type="ARBA" id="ARBA00022801"/>
    </source>
</evidence>
<dbReference type="OrthoDB" id="47785at2759"/>
<organism evidence="14 15">
    <name type="scientific">Brassicogethes aeneus</name>
    <name type="common">Rape pollen beetle</name>
    <name type="synonym">Meligethes aeneus</name>
    <dbReference type="NCBI Taxonomy" id="1431903"/>
    <lineage>
        <taxon>Eukaryota</taxon>
        <taxon>Metazoa</taxon>
        <taxon>Ecdysozoa</taxon>
        <taxon>Arthropoda</taxon>
        <taxon>Hexapoda</taxon>
        <taxon>Insecta</taxon>
        <taxon>Pterygota</taxon>
        <taxon>Neoptera</taxon>
        <taxon>Endopterygota</taxon>
        <taxon>Coleoptera</taxon>
        <taxon>Polyphaga</taxon>
        <taxon>Cucujiformia</taxon>
        <taxon>Nitidulidae</taxon>
        <taxon>Meligethinae</taxon>
        <taxon>Brassicogethes</taxon>
    </lineage>
</organism>
<name>A0A9P0FLX9_BRAAE</name>
<evidence type="ECO:0000313" key="14">
    <source>
        <dbReference type="EMBL" id="CAH0560746.1"/>
    </source>
</evidence>
<dbReference type="CDD" id="cd09193">
    <property type="entry name" value="PLDc_mTdp1_1"/>
    <property type="match status" value="1"/>
</dbReference>
<dbReference type="AlphaFoldDB" id="A0A9P0FLX9"/>
<evidence type="ECO:0000256" key="4">
    <source>
        <dbReference type="ARBA" id="ARBA00022763"/>
    </source>
</evidence>
<dbReference type="GO" id="GO:0003690">
    <property type="term" value="F:double-stranded DNA binding"/>
    <property type="evidence" value="ECO:0007669"/>
    <property type="project" value="TreeGrafter"/>
</dbReference>
<evidence type="ECO:0000256" key="12">
    <source>
        <dbReference type="SAM" id="MobiDB-lite"/>
    </source>
</evidence>
<dbReference type="Proteomes" id="UP001154078">
    <property type="component" value="Chromosome 7"/>
</dbReference>
<feature type="domain" description="PBZ-type" evidence="13">
    <location>
        <begin position="23"/>
        <end position="47"/>
    </location>
</feature>
<accession>A0A9P0FLX9</accession>
<proteinExistence type="inferred from homology"/>
<evidence type="ECO:0000256" key="9">
    <source>
        <dbReference type="PIRSR" id="PIRSR610347-1"/>
    </source>
</evidence>
<evidence type="ECO:0000256" key="2">
    <source>
        <dbReference type="ARBA" id="ARBA00010205"/>
    </source>
</evidence>
<evidence type="ECO:0000256" key="7">
    <source>
        <dbReference type="ARBA" id="ARBA00023204"/>
    </source>
</evidence>
<dbReference type="SUPFAM" id="SSF56024">
    <property type="entry name" value="Phospholipase D/nuclease"/>
    <property type="match status" value="2"/>
</dbReference>
<dbReference type="EMBL" id="OV121138">
    <property type="protein sequence ID" value="CAH0560746.1"/>
    <property type="molecule type" value="Genomic_DNA"/>
</dbReference>
<dbReference type="PANTHER" id="PTHR12415">
    <property type="entry name" value="TYROSYL-DNA PHOSPHODIESTERASE 1"/>
    <property type="match status" value="1"/>
</dbReference>
<evidence type="ECO:0000256" key="3">
    <source>
        <dbReference type="ARBA" id="ARBA00022722"/>
    </source>
</evidence>
<evidence type="ECO:0000259" key="13">
    <source>
        <dbReference type="Pfam" id="PF10283"/>
    </source>
</evidence>
<feature type="compositionally biased region" description="Basic and acidic residues" evidence="12">
    <location>
        <begin position="1"/>
        <end position="10"/>
    </location>
</feature>
<dbReference type="InterPro" id="IPR019406">
    <property type="entry name" value="APLF_PBZ"/>
</dbReference>
<keyword evidence="7" id="KW-0234">DNA repair</keyword>
<evidence type="ECO:0000256" key="6">
    <source>
        <dbReference type="ARBA" id="ARBA00022839"/>
    </source>
</evidence>
<dbReference type="GO" id="GO:0006281">
    <property type="term" value="P:DNA repair"/>
    <property type="evidence" value="ECO:0007669"/>
    <property type="project" value="UniProtKB-KW"/>
</dbReference>
<feature type="site" description="Interaction with DNA" evidence="11">
    <location>
        <position position="534"/>
    </location>
</feature>
<dbReference type="PANTHER" id="PTHR12415:SF0">
    <property type="entry name" value="TYROSYL-DNA PHOSPHODIESTERASE 1"/>
    <property type="match status" value="1"/>
</dbReference>
<feature type="active site" description="Proton donor/acceptor" evidence="9">
    <location>
        <position position="509"/>
    </location>
</feature>
<keyword evidence="15" id="KW-1185">Reference proteome</keyword>
<dbReference type="GO" id="GO:0004527">
    <property type="term" value="F:exonuclease activity"/>
    <property type="evidence" value="ECO:0007669"/>
    <property type="project" value="UniProtKB-KW"/>
</dbReference>
<feature type="binding site" evidence="10">
    <location>
        <position position="273"/>
    </location>
    <ligand>
        <name>substrate</name>
    </ligand>
</feature>
<evidence type="ECO:0000256" key="10">
    <source>
        <dbReference type="PIRSR" id="PIRSR610347-2"/>
    </source>
</evidence>
<dbReference type="Pfam" id="PF06087">
    <property type="entry name" value="Tyr-DNA_phospho"/>
    <property type="match status" value="1"/>
</dbReference>
<dbReference type="InterPro" id="IPR010347">
    <property type="entry name" value="Tdp1"/>
</dbReference>
<evidence type="ECO:0000256" key="8">
    <source>
        <dbReference type="ARBA" id="ARBA00023242"/>
    </source>
</evidence>
<evidence type="ECO:0000256" key="1">
    <source>
        <dbReference type="ARBA" id="ARBA00004123"/>
    </source>
</evidence>
<dbReference type="GO" id="GO:0017005">
    <property type="term" value="F:3'-tyrosyl-DNA phosphodiesterase activity"/>
    <property type="evidence" value="ECO:0007669"/>
    <property type="project" value="TreeGrafter"/>
</dbReference>
<feature type="region of interest" description="Disordered" evidence="12">
    <location>
        <begin position="1"/>
        <end position="30"/>
    </location>
</feature>
<keyword evidence="3" id="KW-0540">Nuclease</keyword>
<feature type="active site" description="Nucleophile" evidence="9">
    <location>
        <position position="271"/>
    </location>
</feature>
<comment type="similarity">
    <text evidence="2">Belongs to the tyrosyl-DNA phosphodiesterase family.</text>
</comment>
<feature type="binding site" evidence="10">
    <location>
        <position position="511"/>
    </location>
    <ligand>
        <name>substrate</name>
    </ligand>
</feature>
<gene>
    <name evidence="14" type="ORF">MELIAE_LOCUS10454</name>
</gene>